<evidence type="ECO:0000313" key="3">
    <source>
        <dbReference type="EMBL" id="NEV60583.1"/>
    </source>
</evidence>
<evidence type="ECO:0000313" key="4">
    <source>
        <dbReference type="Proteomes" id="UP000483379"/>
    </source>
</evidence>
<protein>
    <submittedName>
        <fullName evidence="3">Ferrous iron transport protein A</fullName>
    </submittedName>
</protein>
<proteinExistence type="predicted"/>
<dbReference type="Gene3D" id="2.30.30.90">
    <property type="match status" value="1"/>
</dbReference>
<feature type="domain" description="Ferrous iron transporter FeoA-like" evidence="2">
    <location>
        <begin position="8"/>
        <end position="78"/>
    </location>
</feature>
<dbReference type="InterPro" id="IPR007167">
    <property type="entry name" value="Fe-transptr_FeoA-like"/>
</dbReference>
<organism evidence="3 4">
    <name type="scientific">Thiorhodococcus minor</name>
    <dbReference type="NCBI Taxonomy" id="57489"/>
    <lineage>
        <taxon>Bacteria</taxon>
        <taxon>Pseudomonadati</taxon>
        <taxon>Pseudomonadota</taxon>
        <taxon>Gammaproteobacteria</taxon>
        <taxon>Chromatiales</taxon>
        <taxon>Chromatiaceae</taxon>
        <taxon>Thiorhodococcus</taxon>
    </lineage>
</organism>
<dbReference type="AlphaFoldDB" id="A0A6M0JVF6"/>
<dbReference type="InterPro" id="IPR008988">
    <property type="entry name" value="Transcriptional_repressor_C"/>
</dbReference>
<dbReference type="GO" id="GO:0046914">
    <property type="term" value="F:transition metal ion binding"/>
    <property type="evidence" value="ECO:0007669"/>
    <property type="project" value="InterPro"/>
</dbReference>
<name>A0A6M0JVF6_9GAMM</name>
<dbReference type="EMBL" id="JAAIJQ010000003">
    <property type="protein sequence ID" value="NEV60583.1"/>
    <property type="molecule type" value="Genomic_DNA"/>
</dbReference>
<sequence>MSHQPQLIPLSDLPHETPARLTEIRGGRHLTRRLLALGLRQGSSLCVVQRRGQGLVLASGEARIAVGAGIAEKLWVTPEAPEAGCAPCESDEVEQVADGSHLGVTS</sequence>
<dbReference type="SMART" id="SM00899">
    <property type="entry name" value="FeoA"/>
    <property type="match status" value="1"/>
</dbReference>
<comment type="caution">
    <text evidence="3">The sequence shown here is derived from an EMBL/GenBank/DDBJ whole genome shotgun (WGS) entry which is preliminary data.</text>
</comment>
<dbReference type="SUPFAM" id="SSF50037">
    <property type="entry name" value="C-terminal domain of transcriptional repressors"/>
    <property type="match status" value="1"/>
</dbReference>
<evidence type="ECO:0000259" key="2">
    <source>
        <dbReference type="SMART" id="SM00899"/>
    </source>
</evidence>
<dbReference type="InterPro" id="IPR038157">
    <property type="entry name" value="FeoA_core_dom"/>
</dbReference>
<reference evidence="3 4" key="1">
    <citation type="submission" date="2020-02" db="EMBL/GenBank/DDBJ databases">
        <title>Genome sequences of Thiorhodococcus mannitoliphagus and Thiorhodococcus minor, purple sulfur photosynthetic bacteria in the gammaproteobacterial family, Chromatiaceae.</title>
        <authorList>
            <person name="Aviles F.A."/>
            <person name="Meyer T.E."/>
            <person name="Kyndt J.A."/>
        </authorList>
    </citation>
    <scope>NUCLEOTIDE SEQUENCE [LARGE SCALE GENOMIC DNA]</scope>
    <source>
        <strain evidence="3 4">DSM 11518</strain>
    </source>
</reference>
<gene>
    <name evidence="3" type="ORF">G3446_01525</name>
</gene>
<dbReference type="Pfam" id="PF04023">
    <property type="entry name" value="FeoA"/>
    <property type="match status" value="1"/>
</dbReference>
<keyword evidence="4" id="KW-1185">Reference proteome</keyword>
<evidence type="ECO:0000256" key="1">
    <source>
        <dbReference type="ARBA" id="ARBA00023004"/>
    </source>
</evidence>
<accession>A0A6M0JVF6</accession>
<keyword evidence="1" id="KW-0408">Iron</keyword>
<dbReference type="Proteomes" id="UP000483379">
    <property type="component" value="Unassembled WGS sequence"/>
</dbReference>
<dbReference type="RefSeq" id="WP_164450635.1">
    <property type="nucleotide sequence ID" value="NZ_JAAIJQ010000003.1"/>
</dbReference>